<dbReference type="InterPro" id="IPR009057">
    <property type="entry name" value="Homeodomain-like_sf"/>
</dbReference>
<dbReference type="SUPFAM" id="SSF46689">
    <property type="entry name" value="Homeodomain-like"/>
    <property type="match status" value="1"/>
</dbReference>
<keyword evidence="2" id="KW-1185">Reference proteome</keyword>
<name>A0A7G5FHS8_9CORY</name>
<organism evidence="1 2">
    <name type="scientific">Corynebacterium hindlerae</name>
    <dbReference type="NCBI Taxonomy" id="699041"/>
    <lineage>
        <taxon>Bacteria</taxon>
        <taxon>Bacillati</taxon>
        <taxon>Actinomycetota</taxon>
        <taxon>Actinomycetes</taxon>
        <taxon>Mycobacteriales</taxon>
        <taxon>Corynebacteriaceae</taxon>
        <taxon>Corynebacterium</taxon>
    </lineage>
</organism>
<dbReference type="RefSeq" id="WP_182386980.1">
    <property type="nucleotide sequence ID" value="NZ_CP059833.1"/>
</dbReference>
<sequence length="210" mass="23134">MTNGTSRTGPKPRFAEQDAVNVALELGLTNFTLGAVADRLGVRSSALYRIIASRDHLVELCVKHVATNWPFKQTATTWQTNLTIGVNALWEIMDTYEGLDQTMLTSATSSIAFQKHHREFKDRLNGTGFPCDDATADLLIEFVFGSVIASHCQVAAVRAAHKLHNGSDPDQHWLARGYVDEKVAFFINAIEQGLSVLPFNGSDMEPENDV</sequence>
<proteinExistence type="predicted"/>
<dbReference type="Proteomes" id="UP000515570">
    <property type="component" value="Chromosome"/>
</dbReference>
<accession>A0A7G5FHS8</accession>
<evidence type="ECO:0008006" key="3">
    <source>
        <dbReference type="Google" id="ProtNLM"/>
    </source>
</evidence>
<dbReference type="AlphaFoldDB" id="A0A7G5FHS8"/>
<reference evidence="1 2" key="1">
    <citation type="submission" date="2020-07" db="EMBL/GenBank/DDBJ databases">
        <title>non toxigenic Corynebacterium sp. nov from a clinical source.</title>
        <authorList>
            <person name="Bernier A.-M."/>
            <person name="Bernard K."/>
        </authorList>
    </citation>
    <scope>NUCLEOTIDE SEQUENCE [LARGE SCALE GENOMIC DNA]</scope>
    <source>
        <strain evidence="2">NML 93-0612</strain>
    </source>
</reference>
<evidence type="ECO:0000313" key="2">
    <source>
        <dbReference type="Proteomes" id="UP000515570"/>
    </source>
</evidence>
<gene>
    <name evidence="1" type="ORF">HW450_05495</name>
</gene>
<dbReference type="EMBL" id="CP059833">
    <property type="protein sequence ID" value="QMV86169.1"/>
    <property type="molecule type" value="Genomic_DNA"/>
</dbReference>
<protein>
    <recommendedName>
        <fullName evidence="3">TetR family transcriptional regulator</fullName>
    </recommendedName>
</protein>
<evidence type="ECO:0000313" key="1">
    <source>
        <dbReference type="EMBL" id="QMV86169.1"/>
    </source>
</evidence>
<dbReference type="Gene3D" id="1.10.357.10">
    <property type="entry name" value="Tetracycline Repressor, domain 2"/>
    <property type="match status" value="1"/>
</dbReference>